<organism evidence="2 3">
    <name type="scientific">Lysobacter enzymogenes</name>
    <dbReference type="NCBI Taxonomy" id="69"/>
    <lineage>
        <taxon>Bacteria</taxon>
        <taxon>Pseudomonadati</taxon>
        <taxon>Pseudomonadota</taxon>
        <taxon>Gammaproteobacteria</taxon>
        <taxon>Lysobacterales</taxon>
        <taxon>Lysobacteraceae</taxon>
        <taxon>Lysobacter</taxon>
    </lineage>
</organism>
<dbReference type="OrthoDB" id="6026496at2"/>
<feature type="region of interest" description="Disordered" evidence="1">
    <location>
        <begin position="132"/>
        <end position="153"/>
    </location>
</feature>
<sequence>MRTYPIEEIHSGEDDGCLWVSLGFASEHRPLDVLHIVCALRPDAQDRSLGMAAIYLERDDQSRGGYAGADRIHAGEQAVALELNDHGRRSLEFDAALRLTWADAQAGKRESLAILARMSGYECGRVVECEPAAGAARTSTSSSTGTGTGTTTA</sequence>
<dbReference type="STRING" id="69.GLE_0994"/>
<evidence type="ECO:0000256" key="1">
    <source>
        <dbReference type="SAM" id="MobiDB-lite"/>
    </source>
</evidence>
<evidence type="ECO:0000313" key="3">
    <source>
        <dbReference type="Proteomes" id="UP000061569"/>
    </source>
</evidence>
<gene>
    <name evidence="2" type="ORF">GLE_0994</name>
</gene>
<dbReference type="PATRIC" id="fig|69.6.peg.982"/>
<dbReference type="EMBL" id="CP013140">
    <property type="protein sequence ID" value="ALN56352.1"/>
    <property type="molecule type" value="Genomic_DNA"/>
</dbReference>
<dbReference type="KEGG" id="lez:GLE_0994"/>
<dbReference type="AlphaFoldDB" id="A0A0S2DCX1"/>
<dbReference type="Proteomes" id="UP000061569">
    <property type="component" value="Chromosome"/>
</dbReference>
<proteinExistence type="predicted"/>
<protein>
    <submittedName>
        <fullName evidence="2">Uncharacterized protein</fullName>
    </submittedName>
</protein>
<accession>A0A0S2DCX1</accession>
<reference evidence="2 3" key="1">
    <citation type="submission" date="2015-11" db="EMBL/GenBank/DDBJ databases">
        <title>Genome sequences of Lysobacter enzymogenes strain C3 and Lysobacter antibioticus ATCC 29479.</title>
        <authorList>
            <person name="Kobayashi D.Y."/>
        </authorList>
    </citation>
    <scope>NUCLEOTIDE SEQUENCE [LARGE SCALE GENOMIC DNA]</scope>
    <source>
        <strain evidence="2 3">C3</strain>
    </source>
</reference>
<evidence type="ECO:0000313" key="2">
    <source>
        <dbReference type="EMBL" id="ALN56352.1"/>
    </source>
</evidence>
<name>A0A0S2DCX1_LYSEN</name>